<accession>A0AAD9Q3H0</accession>
<keyword evidence="5" id="KW-1185">Reference proteome</keyword>
<feature type="domain" description="C2H2-type" evidence="3">
    <location>
        <begin position="670"/>
        <end position="701"/>
    </location>
</feature>
<evidence type="ECO:0000256" key="1">
    <source>
        <dbReference type="PROSITE-ProRule" id="PRU00042"/>
    </source>
</evidence>
<proteinExistence type="predicted"/>
<reference evidence="4" key="2">
    <citation type="journal article" date="2023" name="Science">
        <title>Genomic signatures of disease resistance in endangered staghorn corals.</title>
        <authorList>
            <person name="Vollmer S.V."/>
            <person name="Selwyn J.D."/>
            <person name="Despard B.A."/>
            <person name="Roesel C.L."/>
        </authorList>
    </citation>
    <scope>NUCLEOTIDE SEQUENCE</scope>
    <source>
        <tissue evidence="4">Whole Organism</tissue>
    </source>
</reference>
<dbReference type="AlphaFoldDB" id="A0AAD9Q3H0"/>
<keyword evidence="1" id="KW-0863">Zinc-finger</keyword>
<feature type="compositionally biased region" description="Polar residues" evidence="2">
    <location>
        <begin position="728"/>
        <end position="745"/>
    </location>
</feature>
<keyword evidence="1" id="KW-0479">Metal-binding</keyword>
<dbReference type="InterPro" id="IPR013087">
    <property type="entry name" value="Znf_C2H2_type"/>
</dbReference>
<keyword evidence="1" id="KW-0862">Zinc</keyword>
<sequence length="858" mass="97573">MTPFVSRFRSAKANAKTAISAHAVQMQTTPFRQLLAPESSPISCPCWTPGVAPTGTSLRSESTESLSAYNKAMDEIATKVAVEQKPLTSQRDSWERSTAEKRQYYIQKATEDCMVVCDGIAPNDGKQLFEAMRSTDLEKPDPIADDLVRTLMNAYQKATNRSTKTQILSLYAYKNSISTLKKLHLPYGKLSTPQIHRARCHARSLGPGSVPEQKIHHRVRIDVGKVDHFIKFINRPYFYQDVSFGTKLLKLDSGETIEMPNVVRTVTRFTMISQYIQFCQEEKCEPPSCSSLFKILEVGEASQRKSLQGLDNTAADGSAAFQMVERIVDDLEKGGLARQWCTEVKERLKDVKRYLKTGYRVHCKPETATCPDQCRSFALSDEQDTDFRESCTDQHSETCDDCWNLRNVLDEARTDSLQWKAHILRSVNQEAAKQDQLGMITNNATYALIVMDWAMKFLQLKYREKQSDWYENTLEMIKTQKPHITHVYLCSDEASCYHNNSLIAAAKDIGQRVGITVCRYDFSEPQYGKDVCDRILCPMKTCIRRYCNEGHDILTAPDMRRAVSERPVKGTSASVCVVDETKKTLEVNKIEGFSKLHNIQFEEKGIGVWRSYRVGRAKEIPFEELLSLSQENTGLVISEECFDCRETRVYKCKDTTTESSVSSDSDIDMFECSEPGCMKGFQTFSELESHLDIGDHCVKEERQSETLYDKLRRDWVDMFTTSVNITKDGTCTPGTQQNVSSTPPSDQAVRMGWALPKPRAGSSRFTEKLKNYLMARFDLGEQTGRKADSKQVSSDMRKTTDEQNNRLFDRKQWLTKSQVQGFFPALHRVEEGSKIPQKSILILETYCGRKKKLIDSTS</sequence>
<dbReference type="PROSITE" id="PS50157">
    <property type="entry name" value="ZINC_FINGER_C2H2_2"/>
    <property type="match status" value="1"/>
</dbReference>
<name>A0AAD9Q3H0_ACRCE</name>
<dbReference type="Proteomes" id="UP001249851">
    <property type="component" value="Unassembled WGS sequence"/>
</dbReference>
<dbReference type="PROSITE" id="PS00028">
    <property type="entry name" value="ZINC_FINGER_C2H2_1"/>
    <property type="match status" value="1"/>
</dbReference>
<gene>
    <name evidence="4" type="ORF">P5673_024360</name>
</gene>
<evidence type="ECO:0000259" key="3">
    <source>
        <dbReference type="PROSITE" id="PS50157"/>
    </source>
</evidence>
<protein>
    <recommendedName>
        <fullName evidence="3">C2H2-type domain-containing protein</fullName>
    </recommendedName>
</protein>
<feature type="region of interest" description="Disordered" evidence="2">
    <location>
        <begin position="728"/>
        <end position="748"/>
    </location>
</feature>
<evidence type="ECO:0000313" key="5">
    <source>
        <dbReference type="Proteomes" id="UP001249851"/>
    </source>
</evidence>
<dbReference type="PANTHER" id="PTHR33845">
    <property type="entry name" value="C2H2-TYPE DOMAIN-CONTAINING PROTEIN"/>
    <property type="match status" value="1"/>
</dbReference>
<organism evidence="4 5">
    <name type="scientific">Acropora cervicornis</name>
    <name type="common">Staghorn coral</name>
    <dbReference type="NCBI Taxonomy" id="6130"/>
    <lineage>
        <taxon>Eukaryota</taxon>
        <taxon>Metazoa</taxon>
        <taxon>Cnidaria</taxon>
        <taxon>Anthozoa</taxon>
        <taxon>Hexacorallia</taxon>
        <taxon>Scleractinia</taxon>
        <taxon>Astrocoeniina</taxon>
        <taxon>Acroporidae</taxon>
        <taxon>Acropora</taxon>
    </lineage>
</organism>
<dbReference type="PANTHER" id="PTHR33845:SF1">
    <property type="entry name" value="C2H2-TYPE DOMAIN-CONTAINING PROTEIN"/>
    <property type="match status" value="1"/>
</dbReference>
<reference evidence="4" key="1">
    <citation type="journal article" date="2023" name="G3 (Bethesda)">
        <title>Whole genome assembly and annotation of the endangered Caribbean coral Acropora cervicornis.</title>
        <authorList>
            <person name="Selwyn J.D."/>
            <person name="Vollmer S.V."/>
        </authorList>
    </citation>
    <scope>NUCLEOTIDE SEQUENCE</scope>
    <source>
        <strain evidence="4">K2</strain>
    </source>
</reference>
<dbReference type="GO" id="GO:0008270">
    <property type="term" value="F:zinc ion binding"/>
    <property type="evidence" value="ECO:0007669"/>
    <property type="project" value="UniProtKB-KW"/>
</dbReference>
<evidence type="ECO:0000313" key="4">
    <source>
        <dbReference type="EMBL" id="KAK2554024.1"/>
    </source>
</evidence>
<comment type="caution">
    <text evidence="4">The sequence shown here is derived from an EMBL/GenBank/DDBJ whole genome shotgun (WGS) entry which is preliminary data.</text>
</comment>
<dbReference type="EMBL" id="JARQWQ010000072">
    <property type="protein sequence ID" value="KAK2554024.1"/>
    <property type="molecule type" value="Genomic_DNA"/>
</dbReference>
<evidence type="ECO:0000256" key="2">
    <source>
        <dbReference type="SAM" id="MobiDB-lite"/>
    </source>
</evidence>